<dbReference type="Pfam" id="PF01094">
    <property type="entry name" value="ANF_receptor"/>
    <property type="match status" value="1"/>
</dbReference>
<evidence type="ECO:0000256" key="10">
    <source>
        <dbReference type="ARBA" id="ARBA00023180"/>
    </source>
</evidence>
<keyword evidence="3" id="KW-0716">Sensory transduction</keyword>
<gene>
    <name evidence="16" type="ORF">GW7_09150</name>
</gene>
<dbReference type="PANTHER" id="PTHR24061:SF3">
    <property type="entry name" value="TASTE RECEPTOR TYPE 1 MEMBER 1"/>
    <property type="match status" value="1"/>
</dbReference>
<dbReference type="InterPro" id="IPR000337">
    <property type="entry name" value="GPCR_3"/>
</dbReference>
<feature type="transmembrane region" description="Helical" evidence="13">
    <location>
        <begin position="798"/>
        <end position="818"/>
    </location>
</feature>
<evidence type="ECO:0000256" key="9">
    <source>
        <dbReference type="ARBA" id="ARBA00023170"/>
    </source>
</evidence>
<dbReference type="FunFam" id="3.40.50.2300:FF:000016">
    <property type="entry name" value="Taste 1 receptor member 2"/>
    <property type="match status" value="1"/>
</dbReference>
<name>G5C560_HETGA</name>
<dbReference type="Gene3D" id="2.10.50.30">
    <property type="entry name" value="GPCR, family 3, nine cysteines domain"/>
    <property type="match status" value="1"/>
</dbReference>
<dbReference type="AlphaFoldDB" id="G5C560"/>
<dbReference type="InParanoid" id="G5C560"/>
<dbReference type="PRINTS" id="PR00248">
    <property type="entry name" value="GPCRMGR"/>
</dbReference>
<dbReference type="PANTHER" id="PTHR24061">
    <property type="entry name" value="CALCIUM-SENSING RECEPTOR-RELATED"/>
    <property type="match status" value="1"/>
</dbReference>
<keyword evidence="8 13" id="KW-0472">Membrane</keyword>
<evidence type="ECO:0000256" key="5">
    <source>
        <dbReference type="ARBA" id="ARBA00022729"/>
    </source>
</evidence>
<evidence type="ECO:0000256" key="14">
    <source>
        <dbReference type="SAM" id="SignalP"/>
    </source>
</evidence>
<feature type="transmembrane region" description="Helical" evidence="13">
    <location>
        <begin position="770"/>
        <end position="792"/>
    </location>
</feature>
<dbReference type="FunCoup" id="G5C560">
    <property type="interactions" value="59"/>
</dbReference>
<comment type="subcellular location">
    <subcellularLocation>
        <location evidence="1">Cell membrane</location>
        <topology evidence="1">Multi-pass membrane protein</topology>
    </subcellularLocation>
</comment>
<evidence type="ECO:0000313" key="17">
    <source>
        <dbReference type="Proteomes" id="UP000006813"/>
    </source>
</evidence>
<keyword evidence="7" id="KW-0297">G-protein coupled receptor</keyword>
<dbReference type="InterPro" id="IPR028082">
    <property type="entry name" value="Peripla_BP_I"/>
</dbReference>
<keyword evidence="9 16" id="KW-0675">Receptor</keyword>
<evidence type="ECO:0000256" key="2">
    <source>
        <dbReference type="ARBA" id="ARBA00022475"/>
    </source>
</evidence>
<keyword evidence="3" id="KW-0919">Taste</keyword>
<sequence length="850" mass="94052">MLLWVTHLVRLQLALTCCWALDCHEMASSPDFTLPGDYLLSGLFPLHSDCLQVRHSPQVTLCDRANSFNGHGYHLFQAMRLSVEQINNSTALLPNVTLGYELQDVCSESATVYAVLHALSRQGTYHVEMQGDLYQYSPRAMAVIGPDTTNNAGTAAALLSPFLVPLISYEASSMVLSAKQLYPSFLRTIPSDRYQVETIVLLLQTFGWIWISLVGSSGDYGELGVEALEDLATQQGICIAYKGIVHSSARVGDQEMQGMMRGLVQARTTVVVVFSSRQLAKVFFGSVILANLTGKVWIASEDWAISTHISRMSGIQGIGMVLGVVIQQRLVPGLEEFEEAYARANKGAPRPCSRGSWCSTNQLCRECQAFTAYTMPMLGAFSMSSAYNVYQAVYAVAHGLHQLLGCVSGSCSKGQVYPWQLLEQIYKVNFLLHEDTVAFDKNGDPLGSYDIIAWDWSGPMWTFRVVGSSTWPPVQLDINKTNIRWPGKDNQVPTSVCTRDCAEGHHRVVVGFYHCCFECVPCEAGTFLNKSDLYRCQPCGREEWSPEASHTCFPRTEVVLTWRWPISWVLLAANTLLLLLLVGTTGLFAWHLDTPVVKSAGGRPCFLLGSPLAGGSCSLYGAGGSCRLYGFFVEPTLPMCLLRQALFSLGFAIFLSCLMIRSFHLVIIFKFATKVPTSYHAWVRNHGPGLFVMLSSMAQVLICLTWLVVWTPLPTREYRRFPQLVVLECTEAISPGFLLAFTYNGLLSVSAFACSYLGKDLPENYNEAKCVTFSLLLNFVSWITFFTMASVYQGPLLSVINVLAALTSLSGGFSGYFLPKCYVILCRPDLNNTEHFQASIQDYSRRCGST</sequence>
<dbReference type="Pfam" id="PF07562">
    <property type="entry name" value="NCD3G"/>
    <property type="match status" value="1"/>
</dbReference>
<feature type="signal peptide" evidence="14">
    <location>
        <begin position="1"/>
        <end position="20"/>
    </location>
</feature>
<keyword evidence="6 13" id="KW-1133">Transmembrane helix</keyword>
<dbReference type="Pfam" id="PF00003">
    <property type="entry name" value="7tm_3"/>
    <property type="match status" value="1"/>
</dbReference>
<dbReference type="Proteomes" id="UP000006813">
    <property type="component" value="Unassembled WGS sequence"/>
</dbReference>
<dbReference type="OMA" id="EDWAIST"/>
<evidence type="ECO:0000256" key="11">
    <source>
        <dbReference type="ARBA" id="ARBA00023224"/>
    </source>
</evidence>
<organism evidence="16 17">
    <name type="scientific">Heterocephalus glaber</name>
    <name type="common">Naked mole rat</name>
    <dbReference type="NCBI Taxonomy" id="10181"/>
    <lineage>
        <taxon>Eukaryota</taxon>
        <taxon>Metazoa</taxon>
        <taxon>Chordata</taxon>
        <taxon>Craniata</taxon>
        <taxon>Vertebrata</taxon>
        <taxon>Euteleostomi</taxon>
        <taxon>Mammalia</taxon>
        <taxon>Eutheria</taxon>
        <taxon>Euarchontoglires</taxon>
        <taxon>Glires</taxon>
        <taxon>Rodentia</taxon>
        <taxon>Hystricomorpha</taxon>
        <taxon>Bathyergidae</taxon>
        <taxon>Heterocephalus</taxon>
    </lineage>
</organism>
<keyword evidence="5 14" id="KW-0732">Signal</keyword>
<dbReference type="FunFam" id="2.10.50.30:FF:000004">
    <property type="entry name" value="Taste receptor type 1 member 3-like protein"/>
    <property type="match status" value="1"/>
</dbReference>
<dbReference type="InterPro" id="IPR011500">
    <property type="entry name" value="GPCR_3_9-Cys_dom"/>
</dbReference>
<evidence type="ECO:0000256" key="3">
    <source>
        <dbReference type="ARBA" id="ARBA00022480"/>
    </source>
</evidence>
<keyword evidence="10" id="KW-0325">Glycoprotein</keyword>
<evidence type="ECO:0000256" key="1">
    <source>
        <dbReference type="ARBA" id="ARBA00004651"/>
    </source>
</evidence>
<dbReference type="EMBL" id="JH173407">
    <property type="protein sequence ID" value="EHB16671.1"/>
    <property type="molecule type" value="Genomic_DNA"/>
</dbReference>
<dbReference type="InterPro" id="IPR017979">
    <property type="entry name" value="GPCR_3_CS"/>
</dbReference>
<proteinExistence type="inferred from homology"/>
<feature type="transmembrane region" description="Helical" evidence="13">
    <location>
        <begin position="690"/>
        <end position="713"/>
    </location>
</feature>
<dbReference type="PROSITE" id="PS50259">
    <property type="entry name" value="G_PROTEIN_RECEP_F3_4"/>
    <property type="match status" value="1"/>
</dbReference>
<keyword evidence="2" id="KW-1003">Cell membrane</keyword>
<dbReference type="PROSITE" id="PS00980">
    <property type="entry name" value="G_PROTEIN_RECEP_F3_2"/>
    <property type="match status" value="1"/>
</dbReference>
<dbReference type="InterPro" id="IPR000068">
    <property type="entry name" value="GPCR_3_Ca_sens_rcpt-rel"/>
</dbReference>
<dbReference type="InterPro" id="IPR001828">
    <property type="entry name" value="ANF_lig-bd_rcpt"/>
</dbReference>
<evidence type="ECO:0000256" key="4">
    <source>
        <dbReference type="ARBA" id="ARBA00022692"/>
    </source>
</evidence>
<dbReference type="eggNOG" id="KOG1056">
    <property type="taxonomic scope" value="Eukaryota"/>
</dbReference>
<protein>
    <submittedName>
        <fullName evidence="16">Taste receptor type 1 member 1</fullName>
    </submittedName>
</protein>
<accession>G5C560</accession>
<feature type="domain" description="G-protein coupled receptors family 3 profile" evidence="15">
    <location>
        <begin position="629"/>
        <end position="840"/>
    </location>
</feature>
<comment type="similarity">
    <text evidence="12">Belongs to the G-protein coupled receptor 3 family. TAS1R subfamily.</text>
</comment>
<dbReference type="Gene3D" id="3.40.50.2300">
    <property type="match status" value="2"/>
</dbReference>
<dbReference type="GO" id="GO:0004930">
    <property type="term" value="F:G protein-coupled receptor activity"/>
    <property type="evidence" value="ECO:0007669"/>
    <property type="project" value="UniProtKB-KW"/>
</dbReference>
<dbReference type="InterPro" id="IPR038550">
    <property type="entry name" value="GPCR_3_9-Cys_sf"/>
</dbReference>
<evidence type="ECO:0000256" key="7">
    <source>
        <dbReference type="ARBA" id="ARBA00023040"/>
    </source>
</evidence>
<keyword evidence="11" id="KW-0807">Transducer</keyword>
<evidence type="ECO:0000256" key="13">
    <source>
        <dbReference type="SAM" id="Phobius"/>
    </source>
</evidence>
<evidence type="ECO:0000259" key="15">
    <source>
        <dbReference type="PROSITE" id="PS50259"/>
    </source>
</evidence>
<evidence type="ECO:0000313" key="16">
    <source>
        <dbReference type="EMBL" id="EHB16671.1"/>
    </source>
</evidence>
<evidence type="ECO:0000256" key="6">
    <source>
        <dbReference type="ARBA" id="ARBA00022989"/>
    </source>
</evidence>
<reference evidence="16 17" key="1">
    <citation type="journal article" date="2011" name="Nature">
        <title>Genome sequencing reveals insights into physiology and longevity of the naked mole rat.</title>
        <authorList>
            <person name="Kim E.B."/>
            <person name="Fang X."/>
            <person name="Fushan A.A."/>
            <person name="Huang Z."/>
            <person name="Lobanov A.V."/>
            <person name="Han L."/>
            <person name="Marino S.M."/>
            <person name="Sun X."/>
            <person name="Turanov A.A."/>
            <person name="Yang P."/>
            <person name="Yim S.H."/>
            <person name="Zhao X."/>
            <person name="Kasaikina M.V."/>
            <person name="Stoletzki N."/>
            <person name="Peng C."/>
            <person name="Polak P."/>
            <person name="Xiong Z."/>
            <person name="Kiezun A."/>
            <person name="Zhu Y."/>
            <person name="Chen Y."/>
            <person name="Kryukov G.V."/>
            <person name="Zhang Q."/>
            <person name="Peshkin L."/>
            <person name="Yang L."/>
            <person name="Bronson R.T."/>
            <person name="Buffenstein R."/>
            <person name="Wang B."/>
            <person name="Han C."/>
            <person name="Li Q."/>
            <person name="Chen L."/>
            <person name="Zhao W."/>
            <person name="Sunyaev S.R."/>
            <person name="Park T.J."/>
            <person name="Zhang G."/>
            <person name="Wang J."/>
            <person name="Gladyshev V.N."/>
        </authorList>
    </citation>
    <scope>NUCLEOTIDE SEQUENCE [LARGE SCALE GENOMIC DNA]</scope>
</reference>
<feature type="transmembrane region" description="Helical" evidence="13">
    <location>
        <begin position="645"/>
        <end position="669"/>
    </location>
</feature>
<evidence type="ECO:0000256" key="8">
    <source>
        <dbReference type="ARBA" id="ARBA00023136"/>
    </source>
</evidence>
<dbReference type="STRING" id="10181.G5C560"/>
<dbReference type="PROSITE" id="PS00981">
    <property type="entry name" value="G_PROTEIN_RECEP_F3_3"/>
    <property type="match status" value="1"/>
</dbReference>
<feature type="chain" id="PRO_5003475241" evidence="14">
    <location>
        <begin position="21"/>
        <end position="850"/>
    </location>
</feature>
<dbReference type="SUPFAM" id="SSF53822">
    <property type="entry name" value="Periplasmic binding protein-like I"/>
    <property type="match status" value="1"/>
</dbReference>
<dbReference type="GO" id="GO:0005886">
    <property type="term" value="C:plasma membrane"/>
    <property type="evidence" value="ECO:0007669"/>
    <property type="project" value="UniProtKB-SubCell"/>
</dbReference>
<dbReference type="InterPro" id="IPR017978">
    <property type="entry name" value="GPCR_3_C"/>
</dbReference>
<evidence type="ECO:0000256" key="12">
    <source>
        <dbReference type="ARBA" id="ARBA00038492"/>
    </source>
</evidence>
<feature type="transmembrane region" description="Helical" evidence="13">
    <location>
        <begin position="568"/>
        <end position="592"/>
    </location>
</feature>
<dbReference type="GO" id="GO:0050917">
    <property type="term" value="P:sensory perception of umami taste"/>
    <property type="evidence" value="ECO:0007669"/>
    <property type="project" value="TreeGrafter"/>
</dbReference>
<keyword evidence="4 13" id="KW-0812">Transmembrane</keyword>
<dbReference type="CDD" id="cd06363">
    <property type="entry name" value="PBP1_taste_receptor"/>
    <property type="match status" value="1"/>
</dbReference>